<keyword evidence="5" id="KW-0694">RNA-binding</keyword>
<dbReference type="InterPro" id="IPR000836">
    <property type="entry name" value="PRTase_dom"/>
</dbReference>
<keyword evidence="2 5" id="KW-0806">Transcription termination</keyword>
<dbReference type="FunFam" id="3.40.50.2020:FF:000020">
    <property type="entry name" value="Bifunctional protein PyrR"/>
    <property type="match status" value="1"/>
</dbReference>
<dbReference type="NCBIfam" id="NF003548">
    <property type="entry name" value="PRK05205.1-4"/>
    <property type="match status" value="1"/>
</dbReference>
<dbReference type="EC" id="2.4.2.9" evidence="5"/>
<keyword evidence="4 5" id="KW-0804">Transcription</keyword>
<dbReference type="PANTHER" id="PTHR11608">
    <property type="entry name" value="BIFUNCTIONAL PROTEIN PYRR"/>
    <property type="match status" value="1"/>
</dbReference>
<evidence type="ECO:0000256" key="4">
    <source>
        <dbReference type="ARBA" id="ARBA00023163"/>
    </source>
</evidence>
<dbReference type="HAMAP" id="MF_01219">
    <property type="entry name" value="PyrR"/>
    <property type="match status" value="1"/>
</dbReference>
<dbReference type="Gene3D" id="3.40.50.2020">
    <property type="match status" value="1"/>
</dbReference>
<feature type="short sequence motif" description="PRPP-binding" evidence="5">
    <location>
        <begin position="97"/>
        <end position="109"/>
    </location>
</feature>
<comment type="subunit">
    <text evidence="5">Homodimer and homohexamer; in equilibrium.</text>
</comment>
<comment type="function">
    <text evidence="5">Also displays a weak uracil phosphoribosyltransferase activity which is not physiologically significant.</text>
</comment>
<sequence length="175" mass="19737">MEKARIMDEKAIGRAITRISHEIIERNKGIEDLVIVGIKTKGIPLANRIASKIESIENSRVMCDSIDITSYRDDITHDVIKGLVDEKFDLDVHNKTVVLVDDVLYTGRTIRAALDYIIDNGRPKLVQLAVLVDRGHRELPIRADYVGKNVPTSKNEKVLVKFIEIDDEDSVTICE</sequence>
<dbReference type="InterPro" id="IPR050137">
    <property type="entry name" value="PyrR_bifunctional"/>
</dbReference>
<keyword evidence="5 7" id="KW-0808">Transferase</keyword>
<evidence type="ECO:0000256" key="1">
    <source>
        <dbReference type="ARBA" id="ARBA00005565"/>
    </source>
</evidence>
<dbReference type="RefSeq" id="WP_154538622.1">
    <property type="nucleotide sequence ID" value="NZ_JAQYHJ010000118.1"/>
</dbReference>
<evidence type="ECO:0000313" key="7">
    <source>
        <dbReference type="EMBL" id="MST63149.1"/>
    </source>
</evidence>
<dbReference type="GO" id="GO:0004845">
    <property type="term" value="F:uracil phosphoribosyltransferase activity"/>
    <property type="evidence" value="ECO:0007669"/>
    <property type="project" value="UniProtKB-UniRule"/>
</dbReference>
<evidence type="ECO:0000256" key="5">
    <source>
        <dbReference type="HAMAP-Rule" id="MF_01219"/>
    </source>
</evidence>
<keyword evidence="8" id="KW-1185">Reference proteome</keyword>
<comment type="function">
    <text evidence="5">Regulates transcriptional attenuation of the pyrimidine nucleotide (pyr) operon by binding in a uridine-dependent manner to specific sites on pyr mRNA. This disrupts an antiterminator hairpin in the RNA and favors formation of a downstream transcription terminator, leading to a reduced expression of downstream genes.</text>
</comment>
<gene>
    <name evidence="5 7" type="primary">pyrR</name>
    <name evidence="7" type="ORF">FYJ71_09400</name>
</gene>
<dbReference type="InterPro" id="IPR029057">
    <property type="entry name" value="PRTase-like"/>
</dbReference>
<evidence type="ECO:0000259" key="6">
    <source>
        <dbReference type="Pfam" id="PF00156"/>
    </source>
</evidence>
<keyword evidence="3 5" id="KW-0805">Transcription regulation</keyword>
<dbReference type="SUPFAM" id="SSF53271">
    <property type="entry name" value="PRTase-like"/>
    <property type="match status" value="1"/>
</dbReference>
<dbReference type="GO" id="GO:0003723">
    <property type="term" value="F:RNA binding"/>
    <property type="evidence" value="ECO:0007669"/>
    <property type="project" value="UniProtKB-UniRule"/>
</dbReference>
<feature type="domain" description="Phosphoribosyltransferase" evidence="6">
    <location>
        <begin position="6"/>
        <end position="151"/>
    </location>
</feature>
<name>A0A6N7XJ87_9FIRM</name>
<comment type="catalytic activity">
    <reaction evidence="5">
        <text>UMP + diphosphate = 5-phospho-alpha-D-ribose 1-diphosphate + uracil</text>
        <dbReference type="Rhea" id="RHEA:13017"/>
        <dbReference type="ChEBI" id="CHEBI:17568"/>
        <dbReference type="ChEBI" id="CHEBI:33019"/>
        <dbReference type="ChEBI" id="CHEBI:57865"/>
        <dbReference type="ChEBI" id="CHEBI:58017"/>
        <dbReference type="EC" id="2.4.2.9"/>
    </reaction>
</comment>
<comment type="caution">
    <text evidence="7">The sequence shown here is derived from an EMBL/GenBank/DDBJ whole genome shotgun (WGS) entry which is preliminary data.</text>
</comment>
<dbReference type="PANTHER" id="PTHR11608:SF0">
    <property type="entry name" value="BIFUNCTIONAL PROTEIN PYRR"/>
    <property type="match status" value="1"/>
</dbReference>
<comment type="similarity">
    <text evidence="1 5">Belongs to the purine/pyrimidine phosphoribosyltransferase family. PyrR subfamily.</text>
</comment>
<dbReference type="CDD" id="cd06223">
    <property type="entry name" value="PRTases_typeI"/>
    <property type="match status" value="1"/>
</dbReference>
<evidence type="ECO:0000313" key="8">
    <source>
        <dbReference type="Proteomes" id="UP000440713"/>
    </source>
</evidence>
<dbReference type="InterPro" id="IPR023050">
    <property type="entry name" value="PyrR"/>
</dbReference>
<evidence type="ECO:0000256" key="2">
    <source>
        <dbReference type="ARBA" id="ARBA00022472"/>
    </source>
</evidence>
<dbReference type="AlphaFoldDB" id="A0A6N7XJ87"/>
<accession>A0A6N7XJ87</accession>
<proteinExistence type="inferred from homology"/>
<evidence type="ECO:0000256" key="3">
    <source>
        <dbReference type="ARBA" id="ARBA00023015"/>
    </source>
</evidence>
<dbReference type="Proteomes" id="UP000440713">
    <property type="component" value="Unassembled WGS sequence"/>
</dbReference>
<dbReference type="EMBL" id="VUNE01000005">
    <property type="protein sequence ID" value="MST63149.1"/>
    <property type="molecule type" value="Genomic_DNA"/>
</dbReference>
<keyword evidence="5 7" id="KW-0328">Glycosyltransferase</keyword>
<protein>
    <recommendedName>
        <fullName evidence="5">Bifunctional protein PyrR</fullName>
    </recommendedName>
    <domain>
        <recommendedName>
            <fullName evidence="5">Pyrimidine operon regulatory protein</fullName>
        </recommendedName>
    </domain>
    <domain>
        <recommendedName>
            <fullName evidence="5">Uracil phosphoribosyltransferase</fullName>
            <shortName evidence="5">UPRTase</shortName>
            <ecNumber evidence="5">2.4.2.9</ecNumber>
        </recommendedName>
    </domain>
</protein>
<reference evidence="7 8" key="1">
    <citation type="submission" date="2019-08" db="EMBL/GenBank/DDBJ databases">
        <title>In-depth cultivation of the pig gut microbiome towards novel bacterial diversity and tailored functional studies.</title>
        <authorList>
            <person name="Wylensek D."/>
            <person name="Hitch T.C.A."/>
            <person name="Clavel T."/>
        </authorList>
    </citation>
    <scope>NUCLEOTIDE SEQUENCE [LARGE SCALE GENOMIC DNA]</scope>
    <source>
        <strain evidence="7 8">WCA-SAB-591-4A-A</strain>
    </source>
</reference>
<organism evidence="7 8">
    <name type="scientific">Peptostreptococcus porci</name>
    <dbReference type="NCBI Taxonomy" id="2652282"/>
    <lineage>
        <taxon>Bacteria</taxon>
        <taxon>Bacillati</taxon>
        <taxon>Bacillota</taxon>
        <taxon>Clostridia</taxon>
        <taxon>Peptostreptococcales</taxon>
        <taxon>Peptostreptococcaceae</taxon>
        <taxon>Peptostreptococcus</taxon>
    </lineage>
</organism>
<dbReference type="NCBIfam" id="NF003549">
    <property type="entry name" value="PRK05205.1-5"/>
    <property type="match status" value="1"/>
</dbReference>
<dbReference type="GO" id="GO:0006353">
    <property type="term" value="P:DNA-templated transcription termination"/>
    <property type="evidence" value="ECO:0007669"/>
    <property type="project" value="UniProtKB-UniRule"/>
</dbReference>
<dbReference type="Pfam" id="PF00156">
    <property type="entry name" value="Pribosyltran"/>
    <property type="match status" value="1"/>
</dbReference>